<gene>
    <name evidence="14" type="ORF">NE237_003593</name>
</gene>
<evidence type="ECO:0000256" key="10">
    <source>
        <dbReference type="ARBA" id="ARBA00023128"/>
    </source>
</evidence>
<evidence type="ECO:0000256" key="3">
    <source>
        <dbReference type="ARBA" id="ARBA00005157"/>
    </source>
</evidence>
<dbReference type="InterPro" id="IPR031656">
    <property type="entry name" value="DAO_C"/>
</dbReference>
<organism evidence="14 15">
    <name type="scientific">Protea cynaroides</name>
    <dbReference type="NCBI Taxonomy" id="273540"/>
    <lineage>
        <taxon>Eukaryota</taxon>
        <taxon>Viridiplantae</taxon>
        <taxon>Streptophyta</taxon>
        <taxon>Embryophyta</taxon>
        <taxon>Tracheophyta</taxon>
        <taxon>Spermatophyta</taxon>
        <taxon>Magnoliopsida</taxon>
        <taxon>Proteales</taxon>
        <taxon>Proteaceae</taxon>
        <taxon>Protea</taxon>
    </lineage>
</organism>
<dbReference type="SUPFAM" id="SSF54373">
    <property type="entry name" value="FAD-linked reductases, C-terminal domain"/>
    <property type="match status" value="1"/>
</dbReference>
<sequence length="632" mass="68870">MATAIRLRGFGAAVVAVAGAYGALSLRDPIPNVAQSDRGESFDSLRRKISDVNATVPSREVQESALMGSTTAKPLDVLVVGGGGTGCGVALDAASRGLYVGLVEREDFSSGTSSRSTKLIHGGVRYLEKAVFNLDYGQLKLVFHALEERKQVIENAPHLCHALPCMTPCFSWFDVVYYWMGLKFYDLVAGPRLLHLSRYYSAQESVELFPTLAKEVGERSLKGTVVYFDGQMNDSRLNVGLACTAALAGAAVLNYAEVITFLKDEVTGRIIGARIRNKLSGKEFDTYAKVVVNAAGPFCDSVRKMADKDAPTMICASSGVHVVLPDYYSPDGMGLIVPKTKDGRVVFMLPWLGRTVAGTTDSSTTITMLPEPHEDEIQFILDALCDYLNVKVRRTDVLSAWSGIRPLAMDPSAKNTESISRDHVVCEDYPGLITITGGKWTTYRSMAEAAVDAAVKSGKLKPTNGCVTKNLQIVGGHGWDLSSFTVLAQQYVRMKKTYSGKVVPGAMDSAVAKHLAHSYGTFAERVAAIAQNENLGKRLAHGYPFLEAEVAYCARHEYCESAVDFIARRCRIAFLDTDAASRALPRVIQILASEHQWDKSREKAELQKAKEFLETFKSSKNAQFHDGKHTGS</sequence>
<comment type="caution">
    <text evidence="14">The sequence shown here is derived from an EMBL/GenBank/DDBJ whole genome shotgun (WGS) entry which is preliminary data.</text>
</comment>
<dbReference type="Pfam" id="PF01266">
    <property type="entry name" value="DAO"/>
    <property type="match status" value="1"/>
</dbReference>
<feature type="domain" description="Alpha-glycerophosphate oxidase C-terminal" evidence="13">
    <location>
        <begin position="466"/>
        <end position="601"/>
    </location>
</feature>
<dbReference type="GO" id="GO:0006072">
    <property type="term" value="P:glycerol-3-phosphate metabolic process"/>
    <property type="evidence" value="ECO:0007669"/>
    <property type="project" value="UniProtKB-UniRule"/>
</dbReference>
<reference evidence="14" key="1">
    <citation type="journal article" date="2023" name="Plant J.">
        <title>The genome of the king protea, Protea cynaroides.</title>
        <authorList>
            <person name="Chang J."/>
            <person name="Duong T.A."/>
            <person name="Schoeman C."/>
            <person name="Ma X."/>
            <person name="Roodt D."/>
            <person name="Barker N."/>
            <person name="Li Z."/>
            <person name="Van de Peer Y."/>
            <person name="Mizrachi E."/>
        </authorList>
    </citation>
    <scope>NUCLEOTIDE SEQUENCE</scope>
    <source>
        <tissue evidence="14">Young leaves</tissue>
    </source>
</reference>
<dbReference type="Gene3D" id="3.30.9.10">
    <property type="entry name" value="D-Amino Acid Oxidase, subunit A, domain 2"/>
    <property type="match status" value="1"/>
</dbReference>
<evidence type="ECO:0000259" key="12">
    <source>
        <dbReference type="Pfam" id="PF01266"/>
    </source>
</evidence>
<evidence type="ECO:0000256" key="4">
    <source>
        <dbReference type="ARBA" id="ARBA00007330"/>
    </source>
</evidence>
<dbReference type="PRINTS" id="PR01001">
    <property type="entry name" value="FADG3PDH"/>
</dbReference>
<dbReference type="Pfam" id="PF16901">
    <property type="entry name" value="DAO_C"/>
    <property type="match status" value="1"/>
</dbReference>
<dbReference type="AlphaFoldDB" id="A0A9Q0KHR8"/>
<proteinExistence type="inferred from homology"/>
<dbReference type="SUPFAM" id="SSF51905">
    <property type="entry name" value="FAD/NAD(P)-binding domain"/>
    <property type="match status" value="1"/>
</dbReference>
<keyword evidence="10" id="KW-0496">Mitochondrion</keyword>
<keyword evidence="9 11" id="KW-0560">Oxidoreductase</keyword>
<dbReference type="FunFam" id="1.10.8.870:FF:000004">
    <property type="entry name" value="Glycerol-3-phosphate dehydrogenase"/>
    <property type="match status" value="1"/>
</dbReference>
<evidence type="ECO:0000256" key="7">
    <source>
        <dbReference type="ARBA" id="ARBA00022827"/>
    </source>
</evidence>
<dbReference type="GO" id="GO:0004368">
    <property type="term" value="F:glycerol-3-phosphate dehydrogenase (quinone) activity"/>
    <property type="evidence" value="ECO:0007669"/>
    <property type="project" value="UniProtKB-EC"/>
</dbReference>
<evidence type="ECO:0000256" key="6">
    <source>
        <dbReference type="ARBA" id="ARBA00022630"/>
    </source>
</evidence>
<evidence type="ECO:0000256" key="2">
    <source>
        <dbReference type="ARBA" id="ARBA00004173"/>
    </source>
</evidence>
<dbReference type="PROSITE" id="PS00977">
    <property type="entry name" value="FAD_G3PDH_1"/>
    <property type="match status" value="1"/>
</dbReference>
<evidence type="ECO:0000313" key="14">
    <source>
        <dbReference type="EMBL" id="KAJ4970494.1"/>
    </source>
</evidence>
<keyword evidence="8" id="KW-0809">Transit peptide</keyword>
<comment type="subcellular location">
    <subcellularLocation>
        <location evidence="2">Mitochondrion</location>
    </subcellularLocation>
</comment>
<evidence type="ECO:0000256" key="5">
    <source>
        <dbReference type="ARBA" id="ARBA00013029"/>
    </source>
</evidence>
<dbReference type="PROSITE" id="PS00978">
    <property type="entry name" value="FAD_G3PDH_2"/>
    <property type="match status" value="1"/>
</dbReference>
<dbReference type="Gene3D" id="3.50.50.60">
    <property type="entry name" value="FAD/NAD(P)-binding domain"/>
    <property type="match status" value="1"/>
</dbReference>
<evidence type="ECO:0000256" key="8">
    <source>
        <dbReference type="ARBA" id="ARBA00022946"/>
    </source>
</evidence>
<comment type="cofactor">
    <cofactor evidence="1 11">
        <name>FAD</name>
        <dbReference type="ChEBI" id="CHEBI:57692"/>
    </cofactor>
</comment>
<protein>
    <recommendedName>
        <fullName evidence="5 11">Glycerol-3-phosphate dehydrogenase</fullName>
        <ecNumber evidence="5 11">1.1.5.3</ecNumber>
    </recommendedName>
</protein>
<dbReference type="InterPro" id="IPR036188">
    <property type="entry name" value="FAD/NAD-bd_sf"/>
</dbReference>
<dbReference type="PANTHER" id="PTHR11985">
    <property type="entry name" value="GLYCEROL-3-PHOSPHATE DEHYDROGENASE"/>
    <property type="match status" value="1"/>
</dbReference>
<dbReference type="EMBL" id="JAMYWD010000005">
    <property type="protein sequence ID" value="KAJ4970494.1"/>
    <property type="molecule type" value="Genomic_DNA"/>
</dbReference>
<comment type="catalytic activity">
    <reaction evidence="11">
        <text>a quinone + sn-glycerol 3-phosphate = dihydroxyacetone phosphate + a quinol</text>
        <dbReference type="Rhea" id="RHEA:18977"/>
        <dbReference type="ChEBI" id="CHEBI:24646"/>
        <dbReference type="ChEBI" id="CHEBI:57597"/>
        <dbReference type="ChEBI" id="CHEBI:57642"/>
        <dbReference type="ChEBI" id="CHEBI:132124"/>
        <dbReference type="EC" id="1.1.5.3"/>
    </reaction>
</comment>
<evidence type="ECO:0000259" key="13">
    <source>
        <dbReference type="Pfam" id="PF16901"/>
    </source>
</evidence>
<keyword evidence="15" id="KW-1185">Reference proteome</keyword>
<dbReference type="OrthoDB" id="264015at2759"/>
<evidence type="ECO:0000256" key="9">
    <source>
        <dbReference type="ARBA" id="ARBA00023002"/>
    </source>
</evidence>
<evidence type="ECO:0000256" key="1">
    <source>
        <dbReference type="ARBA" id="ARBA00001974"/>
    </source>
</evidence>
<dbReference type="PANTHER" id="PTHR11985:SF15">
    <property type="entry name" value="GLYCEROL-3-PHOSPHATE DEHYDROGENASE, MITOCHONDRIAL"/>
    <property type="match status" value="1"/>
</dbReference>
<keyword evidence="7" id="KW-0274">FAD</keyword>
<evidence type="ECO:0000313" key="15">
    <source>
        <dbReference type="Proteomes" id="UP001141806"/>
    </source>
</evidence>
<comment type="similarity">
    <text evidence="4 11">Belongs to the FAD-dependent glycerol-3-phosphate dehydrogenase family.</text>
</comment>
<evidence type="ECO:0000256" key="11">
    <source>
        <dbReference type="RuleBase" id="RU361217"/>
    </source>
</evidence>
<dbReference type="InterPro" id="IPR006076">
    <property type="entry name" value="FAD-dep_OxRdtase"/>
</dbReference>
<dbReference type="GO" id="GO:0005739">
    <property type="term" value="C:mitochondrion"/>
    <property type="evidence" value="ECO:0007669"/>
    <property type="project" value="UniProtKB-SubCell"/>
</dbReference>
<dbReference type="InterPro" id="IPR000447">
    <property type="entry name" value="G3P_DH_FAD-dep"/>
</dbReference>
<feature type="domain" description="FAD dependent oxidoreductase" evidence="12">
    <location>
        <begin position="76"/>
        <end position="444"/>
    </location>
</feature>
<comment type="pathway">
    <text evidence="3">Polyol metabolism; glycerol degradation via glycerol kinase pathway; glycerone phosphate from sn-glycerol 3-phosphate (anaerobic route): step 1/1.</text>
</comment>
<dbReference type="Gene3D" id="1.10.8.870">
    <property type="entry name" value="Alpha-glycerophosphate oxidase, cap domain"/>
    <property type="match status" value="1"/>
</dbReference>
<dbReference type="Proteomes" id="UP001141806">
    <property type="component" value="Unassembled WGS sequence"/>
</dbReference>
<dbReference type="InterPro" id="IPR038299">
    <property type="entry name" value="DAO_C_sf"/>
</dbReference>
<dbReference type="EC" id="1.1.5.3" evidence="5 11"/>
<keyword evidence="6 11" id="KW-0285">Flavoprotein</keyword>
<accession>A0A9Q0KHR8</accession>
<name>A0A9Q0KHR8_9MAGN</name>